<dbReference type="InterPro" id="IPR008927">
    <property type="entry name" value="6-PGluconate_DH-like_C_sf"/>
</dbReference>
<dbReference type="Pfam" id="PF03721">
    <property type="entry name" value="UDPG_MGDP_dh_N"/>
    <property type="match status" value="1"/>
</dbReference>
<comment type="similarity">
    <text evidence="2 7">Belongs to the UDP-glucose/GDP-mannose dehydrogenase family.</text>
</comment>
<dbReference type="NCBIfam" id="TIGR03026">
    <property type="entry name" value="NDP-sugDHase"/>
    <property type="match status" value="1"/>
</dbReference>
<dbReference type="PIRSF" id="PIRSF500134">
    <property type="entry name" value="UDPglc_DH_bac"/>
    <property type="match status" value="1"/>
</dbReference>
<comment type="catalytic activity">
    <reaction evidence="6 7">
        <text>UDP-alpha-D-glucose + 2 NAD(+) + H2O = UDP-alpha-D-glucuronate + 2 NADH + 3 H(+)</text>
        <dbReference type="Rhea" id="RHEA:23596"/>
        <dbReference type="ChEBI" id="CHEBI:15377"/>
        <dbReference type="ChEBI" id="CHEBI:15378"/>
        <dbReference type="ChEBI" id="CHEBI:57540"/>
        <dbReference type="ChEBI" id="CHEBI:57945"/>
        <dbReference type="ChEBI" id="CHEBI:58052"/>
        <dbReference type="ChEBI" id="CHEBI:58885"/>
        <dbReference type="EC" id="1.1.1.22"/>
    </reaction>
</comment>
<dbReference type="InterPro" id="IPR001732">
    <property type="entry name" value="UDP-Glc/GDP-Man_DH_N"/>
</dbReference>
<dbReference type="InterPro" id="IPR036291">
    <property type="entry name" value="NAD(P)-bd_dom_sf"/>
</dbReference>
<dbReference type="InterPro" id="IPR014027">
    <property type="entry name" value="UDP-Glc/GDP-Man_DH_C"/>
</dbReference>
<proteinExistence type="inferred from homology"/>
<dbReference type="PANTHER" id="PTHR43750">
    <property type="entry name" value="UDP-GLUCOSE 6-DEHYDROGENASE TUAD"/>
    <property type="match status" value="1"/>
</dbReference>
<evidence type="ECO:0000256" key="7">
    <source>
        <dbReference type="PIRNR" id="PIRNR000124"/>
    </source>
</evidence>
<feature type="binding site" evidence="9">
    <location>
        <begin position="322"/>
        <end position="326"/>
    </location>
    <ligand>
        <name>substrate</name>
    </ligand>
</feature>
<dbReference type="InterPro" id="IPR017476">
    <property type="entry name" value="UDP-Glc/GDP-Man"/>
</dbReference>
<feature type="binding site" evidence="9">
    <location>
        <position position="391"/>
    </location>
    <ligand>
        <name>substrate</name>
    </ligand>
</feature>
<dbReference type="SUPFAM" id="SSF48179">
    <property type="entry name" value="6-phosphogluconate dehydrogenase C-terminal domain-like"/>
    <property type="match status" value="1"/>
</dbReference>
<dbReference type="Gene3D" id="1.20.5.170">
    <property type="match status" value="1"/>
</dbReference>
<keyword evidence="5 7" id="KW-0520">NAD</keyword>
<feature type="active site" description="Nucleophile" evidence="8">
    <location>
        <position position="333"/>
    </location>
</feature>
<dbReference type="EMBL" id="UGQM01000001">
    <property type="protein sequence ID" value="STZ42267.1"/>
    <property type="molecule type" value="Genomic_DNA"/>
</dbReference>
<accession>A0A378SLJ1</accession>
<feature type="binding site" evidence="10">
    <location>
        <position position="226"/>
    </location>
    <ligand>
        <name>NAD(+)</name>
        <dbReference type="ChEBI" id="CHEBI:57540"/>
    </ligand>
</feature>
<feature type="binding site" evidence="9">
    <location>
        <begin position="223"/>
        <end position="226"/>
    </location>
    <ligand>
        <name>substrate</name>
    </ligand>
</feature>
<dbReference type="GO" id="GO:0006065">
    <property type="term" value="P:UDP-glucuronate biosynthetic process"/>
    <property type="evidence" value="ECO:0007669"/>
    <property type="project" value="UniProtKB-UniPathway"/>
</dbReference>
<organism evidence="12 13">
    <name type="scientific">Mycolicibacterium gilvum</name>
    <dbReference type="NCBI Taxonomy" id="1804"/>
    <lineage>
        <taxon>Bacteria</taxon>
        <taxon>Bacillati</taxon>
        <taxon>Actinomycetota</taxon>
        <taxon>Actinomycetes</taxon>
        <taxon>Mycobacteriales</taxon>
        <taxon>Mycobacteriaceae</taxon>
        <taxon>Mycolicibacterium</taxon>
    </lineage>
</organism>
<evidence type="ECO:0000256" key="8">
    <source>
        <dbReference type="PIRSR" id="PIRSR500134-1"/>
    </source>
</evidence>
<protein>
    <recommendedName>
        <fullName evidence="3 7">UDP-glucose 6-dehydrogenase</fullName>
        <ecNumber evidence="3 7">1.1.1.22</ecNumber>
    </recommendedName>
</protein>
<evidence type="ECO:0000256" key="6">
    <source>
        <dbReference type="ARBA" id="ARBA00047473"/>
    </source>
</evidence>
<feature type="domain" description="UDP-glucose/GDP-mannose dehydrogenase C-terminal" evidence="11">
    <location>
        <begin position="384"/>
        <end position="469"/>
    </location>
</feature>
<dbReference type="Proteomes" id="UP000254291">
    <property type="component" value="Unassembled WGS sequence"/>
</dbReference>
<evidence type="ECO:0000256" key="4">
    <source>
        <dbReference type="ARBA" id="ARBA00023002"/>
    </source>
</evidence>
<dbReference type="SMART" id="SM00984">
    <property type="entry name" value="UDPG_MGDP_dh_C"/>
    <property type="match status" value="1"/>
</dbReference>
<dbReference type="UniPathway" id="UPA00038">
    <property type="reaction ID" value="UER00491"/>
</dbReference>
<comment type="pathway">
    <text evidence="1">Nucleotide-sugar biosynthesis; UDP-alpha-D-glucuronate biosynthesis; UDP-alpha-D-glucuronate from UDP-alpha-D-glucose: step 1/1.</text>
</comment>
<evidence type="ECO:0000259" key="11">
    <source>
        <dbReference type="SMART" id="SM00984"/>
    </source>
</evidence>
<dbReference type="EC" id="1.1.1.22" evidence="3 7"/>
<feature type="binding site" evidence="9">
    <location>
        <position position="330"/>
    </location>
    <ligand>
        <name>substrate</name>
    </ligand>
</feature>
<dbReference type="InterPro" id="IPR036220">
    <property type="entry name" value="UDP-Glc/GDP-Man_DH_C_sf"/>
</dbReference>
<dbReference type="GO" id="GO:0003979">
    <property type="term" value="F:UDP-glucose 6-dehydrogenase activity"/>
    <property type="evidence" value="ECO:0007669"/>
    <property type="project" value="UniProtKB-EC"/>
</dbReference>
<name>A0A378SLJ1_9MYCO</name>
<evidence type="ECO:0000256" key="2">
    <source>
        <dbReference type="ARBA" id="ARBA00006601"/>
    </source>
</evidence>
<dbReference type="AlphaFoldDB" id="A0A378SLJ1"/>
<reference evidence="12 13" key="1">
    <citation type="submission" date="2018-06" db="EMBL/GenBank/DDBJ databases">
        <authorList>
            <consortium name="Pathogen Informatics"/>
            <person name="Doyle S."/>
        </authorList>
    </citation>
    <scope>NUCLEOTIDE SEQUENCE [LARGE SCALE GENOMIC DNA]</scope>
    <source>
        <strain evidence="12 13">NCTC10742</strain>
    </source>
</reference>
<evidence type="ECO:0000256" key="3">
    <source>
        <dbReference type="ARBA" id="ARBA00012954"/>
    </source>
</evidence>
<evidence type="ECO:0000256" key="5">
    <source>
        <dbReference type="ARBA" id="ARBA00023027"/>
    </source>
</evidence>
<dbReference type="GO" id="GO:0051287">
    <property type="term" value="F:NAD binding"/>
    <property type="evidence" value="ECO:0007669"/>
    <property type="project" value="InterPro"/>
</dbReference>
<keyword evidence="4 7" id="KW-0560">Oxidoreductase</keyword>
<feature type="binding site" evidence="10">
    <location>
        <position position="398"/>
    </location>
    <ligand>
        <name>NAD(+)</name>
        <dbReference type="ChEBI" id="CHEBI:57540"/>
    </ligand>
</feature>
<dbReference type="InterPro" id="IPR028357">
    <property type="entry name" value="UDPglc_DH_bac"/>
</dbReference>
<dbReference type="PIRSF" id="PIRSF000124">
    <property type="entry name" value="UDPglc_GDPman_dh"/>
    <property type="match status" value="1"/>
</dbReference>
<feature type="binding site" evidence="10">
    <location>
        <position position="190"/>
    </location>
    <ligand>
        <name>NAD(+)</name>
        <dbReference type="ChEBI" id="CHEBI:57540"/>
    </ligand>
</feature>
<gene>
    <name evidence="12" type="primary">algD</name>
    <name evidence="12" type="ORF">NCTC10742_01478</name>
</gene>
<dbReference type="Pfam" id="PF00984">
    <property type="entry name" value="UDPG_MGDP_dh"/>
    <property type="match status" value="1"/>
</dbReference>
<evidence type="ECO:0000313" key="13">
    <source>
        <dbReference type="Proteomes" id="UP000254291"/>
    </source>
</evidence>
<dbReference type="SUPFAM" id="SSF51735">
    <property type="entry name" value="NAD(P)-binding Rossmann-fold domains"/>
    <property type="match status" value="1"/>
</dbReference>
<dbReference type="PANTHER" id="PTHR43750:SF1">
    <property type="entry name" value="GDP-MANNOSE 6-DEHYDROGENASE"/>
    <property type="match status" value="1"/>
</dbReference>
<dbReference type="Gene3D" id="3.40.50.720">
    <property type="entry name" value="NAD(P)-binding Rossmann-like Domain"/>
    <property type="match status" value="2"/>
</dbReference>
<sequence length="484" mass="52901">MAELREFCSCQAARTGTARIRKNLDLERYRLCGGYRSWLRLSFVRRMFDFVCTSSDSKPERRGVAVKIAILGLGYVGITAAACLASQGHEVIGVDPNQTKVNAILDGRSPISEPGVEDLIAQAQASGSLTATTAMTRDVASCELVIVCVGTPSAVDGSHSMTHIAEVSRQLAELVRANPATRLTVAYRSTIRPGSMEELIQPILESVLSDVKSQIELVYYPEFLRESSAVKDFFAPPKIVVGTADGQASAVIDELNKGLDAPVFYVKYRESEITKFVDNTFHAVKTVFANEVGRLCVQLGIDASEVHKIFVSDTKLNISANYLRPGGAFGGSCLPKDVRAFQHISRTSGGNTFMIDSLIASNEAHKSFLFEYATRNLEHGSRVLLLGIAFKDQSDDLRESPNVDLARMLITAGYQLSIFDPHVEPQNLMGQNLGVLSNSPFIRQLLVDRKSAEDTEWSLVIDTRGTIGNYSITAARIVDINRLA</sequence>
<feature type="binding site" evidence="9">
    <location>
        <position position="275"/>
    </location>
    <ligand>
        <name>substrate</name>
    </ligand>
</feature>
<dbReference type="SUPFAM" id="SSF52413">
    <property type="entry name" value="UDP-glucose/GDP-mannose dehydrogenase C-terminal domain"/>
    <property type="match status" value="1"/>
</dbReference>
<dbReference type="GO" id="GO:0000271">
    <property type="term" value="P:polysaccharide biosynthetic process"/>
    <property type="evidence" value="ECO:0007669"/>
    <property type="project" value="InterPro"/>
</dbReference>
<feature type="binding site" evidence="10">
    <location>
        <position position="336"/>
    </location>
    <ligand>
        <name>NAD(+)</name>
        <dbReference type="ChEBI" id="CHEBI:57540"/>
    </ligand>
</feature>
<feature type="binding site" evidence="10">
    <location>
        <position position="100"/>
    </location>
    <ligand>
        <name>NAD(+)</name>
        <dbReference type="ChEBI" id="CHEBI:57540"/>
    </ligand>
</feature>
<evidence type="ECO:0000256" key="9">
    <source>
        <dbReference type="PIRSR" id="PIRSR500134-2"/>
    </source>
</evidence>
<evidence type="ECO:0000256" key="1">
    <source>
        <dbReference type="ARBA" id="ARBA00004701"/>
    </source>
</evidence>
<evidence type="ECO:0000256" key="10">
    <source>
        <dbReference type="PIRSR" id="PIRSR500134-3"/>
    </source>
</evidence>
<feature type="binding site" evidence="10">
    <location>
        <position position="95"/>
    </location>
    <ligand>
        <name>NAD(+)</name>
        <dbReference type="ChEBI" id="CHEBI:57540"/>
    </ligand>
</feature>
<dbReference type="Pfam" id="PF03720">
    <property type="entry name" value="UDPG_MGDP_dh_C"/>
    <property type="match status" value="1"/>
</dbReference>
<evidence type="ECO:0000313" key="12">
    <source>
        <dbReference type="EMBL" id="STZ42267.1"/>
    </source>
</evidence>
<feature type="binding site" evidence="10">
    <location>
        <position position="151"/>
    </location>
    <ligand>
        <name>NAD(+)</name>
        <dbReference type="ChEBI" id="CHEBI:57540"/>
    </ligand>
</feature>
<dbReference type="InterPro" id="IPR014026">
    <property type="entry name" value="UDP-Glc/GDP-Man_DH_dimer"/>
</dbReference>